<evidence type="ECO:0000256" key="3">
    <source>
        <dbReference type="ARBA" id="ARBA00023015"/>
    </source>
</evidence>
<dbReference type="InterPro" id="IPR003593">
    <property type="entry name" value="AAA+_ATPase"/>
</dbReference>
<dbReference type="GO" id="GO:0006355">
    <property type="term" value="P:regulation of DNA-templated transcription"/>
    <property type="evidence" value="ECO:0007669"/>
    <property type="project" value="InterPro"/>
</dbReference>
<protein>
    <submittedName>
        <fullName evidence="7">Transcriptional regulatory protein ZraR</fullName>
    </submittedName>
</protein>
<evidence type="ECO:0000256" key="2">
    <source>
        <dbReference type="ARBA" id="ARBA00022840"/>
    </source>
</evidence>
<organism evidence="7">
    <name type="scientific">bioreactor metagenome</name>
    <dbReference type="NCBI Taxonomy" id="1076179"/>
    <lineage>
        <taxon>unclassified sequences</taxon>
        <taxon>metagenomes</taxon>
        <taxon>ecological metagenomes</taxon>
    </lineage>
</organism>
<dbReference type="PRINTS" id="PR01590">
    <property type="entry name" value="HTHFIS"/>
</dbReference>
<dbReference type="InterPro" id="IPR002197">
    <property type="entry name" value="HTH_Fis"/>
</dbReference>
<keyword evidence="5" id="KW-0175">Coiled coil</keyword>
<dbReference type="Gene3D" id="1.10.10.60">
    <property type="entry name" value="Homeodomain-like"/>
    <property type="match status" value="1"/>
</dbReference>
<dbReference type="SUPFAM" id="SSF46689">
    <property type="entry name" value="Homeodomain-like"/>
    <property type="match status" value="1"/>
</dbReference>
<dbReference type="SMART" id="SM00382">
    <property type="entry name" value="AAA"/>
    <property type="match status" value="1"/>
</dbReference>
<evidence type="ECO:0000256" key="5">
    <source>
        <dbReference type="SAM" id="Coils"/>
    </source>
</evidence>
<feature type="coiled-coil region" evidence="5">
    <location>
        <begin position="33"/>
        <end position="60"/>
    </location>
</feature>
<evidence type="ECO:0000256" key="4">
    <source>
        <dbReference type="ARBA" id="ARBA00023163"/>
    </source>
</evidence>
<accession>A0A645DF58</accession>
<keyword evidence="4" id="KW-0804">Transcription</keyword>
<dbReference type="EMBL" id="VSSQ01035452">
    <property type="protein sequence ID" value="MPM87668.1"/>
    <property type="molecule type" value="Genomic_DNA"/>
</dbReference>
<dbReference type="Gene3D" id="3.40.50.300">
    <property type="entry name" value="P-loop containing nucleotide triphosphate hydrolases"/>
    <property type="match status" value="1"/>
</dbReference>
<dbReference type="InterPro" id="IPR009057">
    <property type="entry name" value="Homeodomain-like_sf"/>
</dbReference>
<proteinExistence type="predicted"/>
<dbReference type="PANTHER" id="PTHR32071">
    <property type="entry name" value="TRANSCRIPTIONAL REGULATORY PROTEIN"/>
    <property type="match status" value="1"/>
</dbReference>
<dbReference type="Pfam" id="PF00158">
    <property type="entry name" value="Sigma54_activat"/>
    <property type="match status" value="1"/>
</dbReference>
<sequence length="353" mass="40046">MQVGQNKKDVIASVTPIFVKNDFKGSVGVIHDISEIQNLLNELEATKRLLKKEKARHTFNDIVAVSSAMQNVIKQAQKAAETKVNILIQGEVGVGKEVLAQAIHNSSERSSKPYVKINLGLVMPDKQEDFLFGERSYFVKADGGTLFIENIQSATPFVQSKILKYLKDNEFDSQYYDYKPDVRLIFSSPDDLKTLSSIGKFSSEIYYKISVVTINIPPLRERKEDIPALAKQILHALNQKYGRIIYDFTEDSLSKLLNYSWLGNIRELENLIDRAILNLGPADRIITSSHIPDIVESNERSTGNIKELLDEYEKKIIIEMLEVCHGNKTEAAKRLGLTVRNLYYKLDRYGIKS</sequence>
<evidence type="ECO:0000313" key="7">
    <source>
        <dbReference type="EMBL" id="MPM87668.1"/>
    </source>
</evidence>
<dbReference type="GO" id="GO:0005524">
    <property type="term" value="F:ATP binding"/>
    <property type="evidence" value="ECO:0007669"/>
    <property type="project" value="UniProtKB-KW"/>
</dbReference>
<keyword evidence="2" id="KW-0067">ATP-binding</keyword>
<dbReference type="Pfam" id="PF25601">
    <property type="entry name" value="AAA_lid_14"/>
    <property type="match status" value="1"/>
</dbReference>
<dbReference type="Pfam" id="PF02954">
    <property type="entry name" value="HTH_8"/>
    <property type="match status" value="1"/>
</dbReference>
<feature type="domain" description="Sigma-54 factor interaction" evidence="6">
    <location>
        <begin position="62"/>
        <end position="277"/>
    </location>
</feature>
<dbReference type="GO" id="GO:0043565">
    <property type="term" value="F:sequence-specific DNA binding"/>
    <property type="evidence" value="ECO:0007669"/>
    <property type="project" value="InterPro"/>
</dbReference>
<dbReference type="Gene3D" id="1.10.8.60">
    <property type="match status" value="1"/>
</dbReference>
<keyword evidence="3" id="KW-0805">Transcription regulation</keyword>
<comment type="caution">
    <text evidence="7">The sequence shown here is derived from an EMBL/GenBank/DDBJ whole genome shotgun (WGS) entry which is preliminary data.</text>
</comment>
<gene>
    <name evidence="7" type="primary">zraR_28</name>
    <name evidence="7" type="ORF">SDC9_134768</name>
</gene>
<keyword evidence="1" id="KW-0547">Nucleotide-binding</keyword>
<dbReference type="CDD" id="cd00009">
    <property type="entry name" value="AAA"/>
    <property type="match status" value="1"/>
</dbReference>
<evidence type="ECO:0000256" key="1">
    <source>
        <dbReference type="ARBA" id="ARBA00022741"/>
    </source>
</evidence>
<dbReference type="AlphaFoldDB" id="A0A645DF58"/>
<dbReference type="InterPro" id="IPR002078">
    <property type="entry name" value="Sigma_54_int"/>
</dbReference>
<reference evidence="7" key="1">
    <citation type="submission" date="2019-08" db="EMBL/GenBank/DDBJ databases">
        <authorList>
            <person name="Kucharzyk K."/>
            <person name="Murdoch R.W."/>
            <person name="Higgins S."/>
            <person name="Loffler F."/>
        </authorList>
    </citation>
    <scope>NUCLEOTIDE SEQUENCE</scope>
</reference>
<dbReference type="InterPro" id="IPR058031">
    <property type="entry name" value="AAA_lid_NorR"/>
</dbReference>
<evidence type="ECO:0000259" key="6">
    <source>
        <dbReference type="PROSITE" id="PS50045"/>
    </source>
</evidence>
<dbReference type="InterPro" id="IPR027417">
    <property type="entry name" value="P-loop_NTPase"/>
</dbReference>
<dbReference type="PROSITE" id="PS50045">
    <property type="entry name" value="SIGMA54_INTERACT_4"/>
    <property type="match status" value="1"/>
</dbReference>
<name>A0A645DF58_9ZZZZ</name>
<dbReference type="SUPFAM" id="SSF52540">
    <property type="entry name" value="P-loop containing nucleoside triphosphate hydrolases"/>
    <property type="match status" value="1"/>
</dbReference>